<sequence>MDEKTIRLFEAVIAYLILLYFFYDKNKVSGNFIKINYEFIIYSISVLFCLPTKYKPEKDFILYSLRFSFWLLILAEIYIFFKEYILSKL</sequence>
<gene>
    <name evidence="2" type="ORF">D0T92_09065</name>
</gene>
<keyword evidence="3" id="KW-1185">Reference proteome</keyword>
<feature type="transmembrane region" description="Helical" evidence="1">
    <location>
        <begin position="35"/>
        <end position="54"/>
    </location>
</feature>
<keyword evidence="1" id="KW-0812">Transmembrane</keyword>
<feature type="transmembrane region" description="Helical" evidence="1">
    <location>
        <begin position="6"/>
        <end position="23"/>
    </location>
</feature>
<organism evidence="2 3">
    <name type="scientific">Neisseria zalophi</name>
    <dbReference type="NCBI Taxonomy" id="640030"/>
    <lineage>
        <taxon>Bacteria</taxon>
        <taxon>Pseudomonadati</taxon>
        <taxon>Pseudomonadota</taxon>
        <taxon>Betaproteobacteria</taxon>
        <taxon>Neisseriales</taxon>
        <taxon>Neisseriaceae</taxon>
        <taxon>Neisseria</taxon>
    </lineage>
</organism>
<evidence type="ECO:0000313" key="2">
    <source>
        <dbReference type="EMBL" id="QEY26662.1"/>
    </source>
</evidence>
<feature type="transmembrane region" description="Helical" evidence="1">
    <location>
        <begin position="60"/>
        <end position="81"/>
    </location>
</feature>
<dbReference type="Proteomes" id="UP000325713">
    <property type="component" value="Chromosome"/>
</dbReference>
<evidence type="ECO:0000256" key="1">
    <source>
        <dbReference type="SAM" id="Phobius"/>
    </source>
</evidence>
<evidence type="ECO:0000313" key="3">
    <source>
        <dbReference type="Proteomes" id="UP000325713"/>
    </source>
</evidence>
<proteinExistence type="predicted"/>
<dbReference type="AlphaFoldDB" id="A0A5J6Q0G8"/>
<keyword evidence="1" id="KW-0472">Membrane</keyword>
<keyword evidence="1" id="KW-1133">Transmembrane helix</keyword>
<dbReference type="EMBL" id="CP031700">
    <property type="protein sequence ID" value="QEY26662.1"/>
    <property type="molecule type" value="Genomic_DNA"/>
</dbReference>
<protein>
    <submittedName>
        <fullName evidence="2">Uncharacterized protein</fullName>
    </submittedName>
</protein>
<name>A0A5J6Q0G8_9NEIS</name>
<dbReference type="RefSeq" id="WP_151052142.1">
    <property type="nucleotide sequence ID" value="NZ_CP031700.1"/>
</dbReference>
<reference evidence="2 3" key="1">
    <citation type="submission" date="2018-08" db="EMBL/GenBank/DDBJ databases">
        <title>Neisseria zalophi ATCC BAA-2455 complete genome.</title>
        <authorList>
            <person name="Veseli I.A."/>
            <person name="Buttler R."/>
            <person name="Mascarenhas dos Santos A.C."/>
            <person name="Pombert J.-F."/>
        </authorList>
    </citation>
    <scope>NUCLEOTIDE SEQUENCE [LARGE SCALE GENOMIC DNA]</scope>
    <source>
        <strain evidence="2 3">ATCC BAA-2455</strain>
    </source>
</reference>
<dbReference type="KEGG" id="nzl:D0T92_09065"/>
<accession>A0A5J6Q0G8</accession>